<protein>
    <submittedName>
        <fullName evidence="1">Uncharacterized protein</fullName>
    </submittedName>
</protein>
<name>A0ACB9M8N9_9MYRT</name>
<dbReference type="Proteomes" id="UP001057402">
    <property type="component" value="Chromosome 10"/>
</dbReference>
<dbReference type="EMBL" id="CM042889">
    <property type="protein sequence ID" value="KAI4319261.1"/>
    <property type="molecule type" value="Genomic_DNA"/>
</dbReference>
<sequence>MADPNKIHPTERVAEVLPILPKQPPSRSRSSSCCCRFICATIGILLFLLIVVAAAAGVLYLVFKPKIPQYSVDSLQISDLRLNLDMSLYARFDVKVTATNPNEHVGIHYEKGGQISVWYQKDMLCAGKIPTFYQGHRNVTKLDVVLTGDHESGSTILTALQQQQQSGGIPLNLKVSAPVAIQLGGFKTMKVKVRGDCSLVVDSLSTNSLVSIQSSSCRFGLKL</sequence>
<evidence type="ECO:0000313" key="2">
    <source>
        <dbReference type="Proteomes" id="UP001057402"/>
    </source>
</evidence>
<reference evidence="2" key="1">
    <citation type="journal article" date="2023" name="Front. Plant Sci.">
        <title>Chromosomal-level genome assembly of Melastoma candidum provides insights into trichome evolution.</title>
        <authorList>
            <person name="Zhong Y."/>
            <person name="Wu W."/>
            <person name="Sun C."/>
            <person name="Zou P."/>
            <person name="Liu Y."/>
            <person name="Dai S."/>
            <person name="Zhou R."/>
        </authorList>
    </citation>
    <scope>NUCLEOTIDE SEQUENCE [LARGE SCALE GENOMIC DNA]</scope>
</reference>
<proteinExistence type="predicted"/>
<organism evidence="1 2">
    <name type="scientific">Melastoma candidum</name>
    <dbReference type="NCBI Taxonomy" id="119954"/>
    <lineage>
        <taxon>Eukaryota</taxon>
        <taxon>Viridiplantae</taxon>
        <taxon>Streptophyta</taxon>
        <taxon>Embryophyta</taxon>
        <taxon>Tracheophyta</taxon>
        <taxon>Spermatophyta</taxon>
        <taxon>Magnoliopsida</taxon>
        <taxon>eudicotyledons</taxon>
        <taxon>Gunneridae</taxon>
        <taxon>Pentapetalae</taxon>
        <taxon>rosids</taxon>
        <taxon>malvids</taxon>
        <taxon>Myrtales</taxon>
        <taxon>Melastomataceae</taxon>
        <taxon>Melastomatoideae</taxon>
        <taxon>Melastomateae</taxon>
        <taxon>Melastoma</taxon>
    </lineage>
</organism>
<evidence type="ECO:0000313" key="1">
    <source>
        <dbReference type="EMBL" id="KAI4319261.1"/>
    </source>
</evidence>
<accession>A0ACB9M8N9</accession>
<comment type="caution">
    <text evidence="1">The sequence shown here is derived from an EMBL/GenBank/DDBJ whole genome shotgun (WGS) entry which is preliminary data.</text>
</comment>
<keyword evidence="2" id="KW-1185">Reference proteome</keyword>
<gene>
    <name evidence="1" type="ORF">MLD38_032884</name>
</gene>